<dbReference type="InterPro" id="IPR035919">
    <property type="entry name" value="EAL_sf"/>
</dbReference>
<dbReference type="PANTHER" id="PTHR33121">
    <property type="entry name" value="CYCLIC DI-GMP PHOSPHODIESTERASE PDEF"/>
    <property type="match status" value="1"/>
</dbReference>
<dbReference type="CDD" id="cd01949">
    <property type="entry name" value="GGDEF"/>
    <property type="match status" value="1"/>
</dbReference>
<organism evidence="4 5">
    <name type="scientific">Pseudoalteromonas phenolica</name>
    <dbReference type="NCBI Taxonomy" id="161398"/>
    <lineage>
        <taxon>Bacteria</taxon>
        <taxon>Pseudomonadati</taxon>
        <taxon>Pseudomonadota</taxon>
        <taxon>Gammaproteobacteria</taxon>
        <taxon>Alteromonadales</taxon>
        <taxon>Pseudoalteromonadaceae</taxon>
        <taxon>Pseudoalteromonas</taxon>
    </lineage>
</organism>
<dbReference type="InterPro" id="IPR043128">
    <property type="entry name" value="Rev_trsase/Diguanyl_cyclase"/>
</dbReference>
<proteinExistence type="predicted"/>
<dbReference type="Proteomes" id="UP000291338">
    <property type="component" value="Unassembled WGS sequence"/>
</dbReference>
<feature type="transmembrane region" description="Helical" evidence="1">
    <location>
        <begin position="121"/>
        <end position="139"/>
    </location>
</feature>
<feature type="domain" description="EAL" evidence="2">
    <location>
        <begin position="375"/>
        <end position="629"/>
    </location>
</feature>
<accession>A0A4Q7IQ54</accession>
<name>A0A4Q7IQ54_9GAMM</name>
<dbReference type="Pfam" id="PF00990">
    <property type="entry name" value="GGDEF"/>
    <property type="match status" value="1"/>
</dbReference>
<dbReference type="SUPFAM" id="SSF55073">
    <property type="entry name" value="Nucleotide cyclase"/>
    <property type="match status" value="1"/>
</dbReference>
<dbReference type="InterPro" id="IPR029787">
    <property type="entry name" value="Nucleotide_cyclase"/>
</dbReference>
<dbReference type="PANTHER" id="PTHR33121:SF70">
    <property type="entry name" value="SIGNALING PROTEIN YKOW"/>
    <property type="match status" value="1"/>
</dbReference>
<dbReference type="Pfam" id="PF00563">
    <property type="entry name" value="EAL"/>
    <property type="match status" value="1"/>
</dbReference>
<protein>
    <recommendedName>
        <fullName evidence="6">GGDEF-domain containing protein</fullName>
    </recommendedName>
</protein>
<comment type="caution">
    <text evidence="4">The sequence shown here is derived from an EMBL/GenBank/DDBJ whole genome shotgun (WGS) entry which is preliminary data.</text>
</comment>
<dbReference type="SUPFAM" id="SSF141868">
    <property type="entry name" value="EAL domain-like"/>
    <property type="match status" value="1"/>
</dbReference>
<dbReference type="SMART" id="SM00267">
    <property type="entry name" value="GGDEF"/>
    <property type="match status" value="1"/>
</dbReference>
<dbReference type="AlphaFoldDB" id="A0A4Q7IQ54"/>
<evidence type="ECO:0000259" key="2">
    <source>
        <dbReference type="PROSITE" id="PS50883"/>
    </source>
</evidence>
<keyword evidence="1" id="KW-0472">Membrane</keyword>
<dbReference type="EMBL" id="PPSX01000020">
    <property type="protein sequence ID" value="RZQ53905.1"/>
    <property type="molecule type" value="Genomic_DNA"/>
</dbReference>
<dbReference type="GO" id="GO:0071111">
    <property type="term" value="F:cyclic-guanylate-specific phosphodiesterase activity"/>
    <property type="evidence" value="ECO:0007669"/>
    <property type="project" value="InterPro"/>
</dbReference>
<dbReference type="Gene3D" id="3.30.70.270">
    <property type="match status" value="1"/>
</dbReference>
<evidence type="ECO:0008006" key="6">
    <source>
        <dbReference type="Google" id="ProtNLM"/>
    </source>
</evidence>
<dbReference type="InterPro" id="IPR001633">
    <property type="entry name" value="EAL_dom"/>
</dbReference>
<keyword evidence="1" id="KW-1133">Transmembrane helix</keyword>
<dbReference type="SMART" id="SM00052">
    <property type="entry name" value="EAL"/>
    <property type="match status" value="1"/>
</dbReference>
<feature type="transmembrane region" description="Helical" evidence="1">
    <location>
        <begin position="51"/>
        <end position="68"/>
    </location>
</feature>
<feature type="transmembrane region" description="Helical" evidence="1">
    <location>
        <begin position="159"/>
        <end position="176"/>
    </location>
</feature>
<evidence type="ECO:0000313" key="5">
    <source>
        <dbReference type="Proteomes" id="UP000291338"/>
    </source>
</evidence>
<evidence type="ECO:0000259" key="3">
    <source>
        <dbReference type="PROSITE" id="PS50887"/>
    </source>
</evidence>
<evidence type="ECO:0000313" key="4">
    <source>
        <dbReference type="EMBL" id="RZQ53905.1"/>
    </source>
</evidence>
<dbReference type="InterPro" id="IPR050706">
    <property type="entry name" value="Cyclic-di-GMP_PDE-like"/>
</dbReference>
<feature type="transmembrane region" description="Helical" evidence="1">
    <location>
        <begin position="27"/>
        <end position="45"/>
    </location>
</feature>
<dbReference type="CDD" id="cd01948">
    <property type="entry name" value="EAL"/>
    <property type="match status" value="1"/>
</dbReference>
<feature type="domain" description="GGDEF" evidence="3">
    <location>
        <begin position="234"/>
        <end position="366"/>
    </location>
</feature>
<dbReference type="PROSITE" id="PS50883">
    <property type="entry name" value="EAL"/>
    <property type="match status" value="1"/>
</dbReference>
<dbReference type="Gene3D" id="3.20.20.450">
    <property type="entry name" value="EAL domain"/>
    <property type="match status" value="1"/>
</dbReference>
<feature type="transmembrane region" description="Helical" evidence="1">
    <location>
        <begin position="75"/>
        <end position="93"/>
    </location>
</feature>
<evidence type="ECO:0000256" key="1">
    <source>
        <dbReference type="SAM" id="Phobius"/>
    </source>
</evidence>
<dbReference type="PROSITE" id="PS50887">
    <property type="entry name" value="GGDEF"/>
    <property type="match status" value="1"/>
</dbReference>
<dbReference type="NCBIfam" id="TIGR00254">
    <property type="entry name" value="GGDEF"/>
    <property type="match status" value="1"/>
</dbReference>
<dbReference type="InterPro" id="IPR000160">
    <property type="entry name" value="GGDEF_dom"/>
</dbReference>
<keyword evidence="1" id="KW-0812">Transmembrane</keyword>
<reference evidence="4 5" key="1">
    <citation type="submission" date="2018-01" db="EMBL/GenBank/DDBJ databases">
        <title>Co-occurrence of chitin degradation, pigmentation and bioactivity in marine Pseudoalteromonas.</title>
        <authorList>
            <person name="Paulsen S."/>
            <person name="Gram L."/>
            <person name="Machado H."/>
        </authorList>
    </citation>
    <scope>NUCLEOTIDE SEQUENCE [LARGE SCALE GENOMIC DNA]</scope>
    <source>
        <strain evidence="4 5">S3898</strain>
    </source>
</reference>
<sequence>MNKRQQIEYSSILAQIAADKVKRLKSFILLISGSLALFFLLNIVIYQQAHAYTLVIALGIMLFLYWFVCEDTLPIVSSIFIWTLTLLAFFFAWNTEGLYDTSLLAYPCILVFCAMLNSRVLIASSALFMIISIYCLAYAEYTGLLASPLAEFADWRKAHNTALVLLVFASVVYILTQDLNRLLDKLVKMHINMLRTKQRTQRKALTNRLTLLPNEIACSQYVQARIYRHHSAEQLSALMVLTLNNLNSINASLGFDIGDKLINMIASRLNLLNQSNAKVFHSSNNQFLIFIDETDYHDIEAFAHQALQTTFFSNYVEQYEVEVSACIGIAIAPHDGNNYDALLRRAHTALTSAVQLGHNQFAFFDLEMEDQSRARLAMLAGLKRAIEHHEFELFYQPKIELATNTIAGVEALIRWRKANNSLVSSSDFIPIAEASGLINEIGLWVVKQAAIDCLSWHKLGFNQLGVSVNASPEQFKKGNFGSLVLKTLKQQKLDPSYLDIEITESLFIEDEKNIQSQIHQMVSQGVSISIDDFGTGYSNLNYLTKFNASTLKIDQSFIKNMMHERNQYHLVDAILKMSHAIGIENIAEGIEDKSTANILMQLGCRYGQGYFWSEPVPQNEFCTLLLSWPKGRSGPLTA</sequence>
<gene>
    <name evidence="4" type="ORF">C1E23_06270</name>
</gene>
<dbReference type="RefSeq" id="WP_130254759.1">
    <property type="nucleotide sequence ID" value="NZ_PPSX01000020.1"/>
</dbReference>